<reference evidence="2 3" key="1">
    <citation type="submission" date="2022-01" db="EMBL/GenBank/DDBJ databases">
        <authorList>
            <person name="Xiong W."/>
            <person name="Schranz E."/>
        </authorList>
    </citation>
    <scope>NUCLEOTIDE SEQUENCE [LARGE SCALE GENOMIC DNA]</scope>
</reference>
<evidence type="ECO:0000313" key="3">
    <source>
        <dbReference type="Proteomes" id="UP001157418"/>
    </source>
</evidence>
<keyword evidence="3" id="KW-1185">Reference proteome</keyword>
<evidence type="ECO:0000256" key="1">
    <source>
        <dbReference type="SAM" id="MobiDB-lite"/>
    </source>
</evidence>
<accession>A0AAU9P168</accession>
<sequence length="128" mass="14904">MKVQSNSPLRIKWCKSSSRYLNFDELPPSSLDLRVHRPAPSRSTSSNEQMVMKMKAFRRINSVEECVDLRWCKSKMKKVFRKRESHEDEGNGDEDIDGVDLMKRSPSPARRQSQQRDNSKEGEAFVNN</sequence>
<name>A0AAU9P168_9ASTR</name>
<feature type="compositionally biased region" description="Basic and acidic residues" evidence="1">
    <location>
        <begin position="117"/>
        <end position="128"/>
    </location>
</feature>
<dbReference type="EMBL" id="CAKMRJ010005523">
    <property type="protein sequence ID" value="CAH1443821.1"/>
    <property type="molecule type" value="Genomic_DNA"/>
</dbReference>
<feature type="region of interest" description="Disordered" evidence="1">
    <location>
        <begin position="78"/>
        <end position="128"/>
    </location>
</feature>
<protein>
    <submittedName>
        <fullName evidence="2">Uncharacterized protein</fullName>
    </submittedName>
</protein>
<dbReference type="AlphaFoldDB" id="A0AAU9P168"/>
<evidence type="ECO:0000313" key="2">
    <source>
        <dbReference type="EMBL" id="CAH1443821.1"/>
    </source>
</evidence>
<feature type="region of interest" description="Disordered" evidence="1">
    <location>
        <begin position="29"/>
        <end position="50"/>
    </location>
</feature>
<gene>
    <name evidence="2" type="ORF">LVIROSA_LOCUS29710</name>
</gene>
<proteinExistence type="predicted"/>
<dbReference type="Proteomes" id="UP001157418">
    <property type="component" value="Unassembled WGS sequence"/>
</dbReference>
<organism evidence="2 3">
    <name type="scientific">Lactuca virosa</name>
    <dbReference type="NCBI Taxonomy" id="75947"/>
    <lineage>
        <taxon>Eukaryota</taxon>
        <taxon>Viridiplantae</taxon>
        <taxon>Streptophyta</taxon>
        <taxon>Embryophyta</taxon>
        <taxon>Tracheophyta</taxon>
        <taxon>Spermatophyta</taxon>
        <taxon>Magnoliopsida</taxon>
        <taxon>eudicotyledons</taxon>
        <taxon>Gunneridae</taxon>
        <taxon>Pentapetalae</taxon>
        <taxon>asterids</taxon>
        <taxon>campanulids</taxon>
        <taxon>Asterales</taxon>
        <taxon>Asteraceae</taxon>
        <taxon>Cichorioideae</taxon>
        <taxon>Cichorieae</taxon>
        <taxon>Lactucinae</taxon>
        <taxon>Lactuca</taxon>
    </lineage>
</organism>
<comment type="caution">
    <text evidence="2">The sequence shown here is derived from an EMBL/GenBank/DDBJ whole genome shotgun (WGS) entry which is preliminary data.</text>
</comment>